<dbReference type="Proteomes" id="UP000657918">
    <property type="component" value="Unassembled WGS sequence"/>
</dbReference>
<comment type="caution">
    <text evidence="2">The sequence shown here is derived from an EMBL/GenBank/DDBJ whole genome shotgun (WGS) entry which is preliminary data.</text>
</comment>
<keyword evidence="3" id="KW-1185">Reference proteome</keyword>
<name>A0A835TGX8_9ROSI</name>
<gene>
    <name evidence="2" type="ORF">SADUNF_Sadunf02G0079100</name>
</gene>
<dbReference type="OrthoDB" id="1746305at2759"/>
<organism evidence="2 3">
    <name type="scientific">Salix dunnii</name>
    <dbReference type="NCBI Taxonomy" id="1413687"/>
    <lineage>
        <taxon>Eukaryota</taxon>
        <taxon>Viridiplantae</taxon>
        <taxon>Streptophyta</taxon>
        <taxon>Embryophyta</taxon>
        <taxon>Tracheophyta</taxon>
        <taxon>Spermatophyta</taxon>
        <taxon>Magnoliopsida</taxon>
        <taxon>eudicotyledons</taxon>
        <taxon>Gunneridae</taxon>
        <taxon>Pentapetalae</taxon>
        <taxon>rosids</taxon>
        <taxon>fabids</taxon>
        <taxon>Malpighiales</taxon>
        <taxon>Salicaceae</taxon>
        <taxon>Saliceae</taxon>
        <taxon>Salix</taxon>
    </lineage>
</organism>
<evidence type="ECO:0000313" key="3">
    <source>
        <dbReference type="Proteomes" id="UP000657918"/>
    </source>
</evidence>
<reference evidence="2 3" key="1">
    <citation type="submission" date="2020-10" db="EMBL/GenBank/DDBJ databases">
        <title>Plant Genome Project.</title>
        <authorList>
            <person name="Zhang R.-G."/>
        </authorList>
    </citation>
    <scope>NUCLEOTIDE SEQUENCE [LARGE SCALE GENOMIC DNA]</scope>
    <source>
        <strain evidence="2">FAFU-HL-1</strain>
        <tissue evidence="2">Leaf</tissue>
    </source>
</reference>
<dbReference type="AlphaFoldDB" id="A0A835TGX8"/>
<sequence>MTGAHFYACVGLFRVFTVSGVLDSFIYHGQKAIKKKMEIEADNGLLPEVACYLQLSSISAPKLKT</sequence>
<keyword evidence="1" id="KW-0812">Transmembrane</keyword>
<keyword evidence="1" id="KW-1133">Transmembrane helix</keyword>
<accession>A0A835TGX8</accession>
<feature type="transmembrane region" description="Helical" evidence="1">
    <location>
        <begin position="6"/>
        <end position="27"/>
    </location>
</feature>
<evidence type="ECO:0000256" key="1">
    <source>
        <dbReference type="SAM" id="Phobius"/>
    </source>
</evidence>
<keyword evidence="1" id="KW-0472">Membrane</keyword>
<proteinExistence type="predicted"/>
<protein>
    <submittedName>
        <fullName evidence="2">Uncharacterized protein</fullName>
    </submittedName>
</protein>
<dbReference type="EMBL" id="JADGMS010000002">
    <property type="protein sequence ID" value="KAF9687299.1"/>
    <property type="molecule type" value="Genomic_DNA"/>
</dbReference>
<evidence type="ECO:0000313" key="2">
    <source>
        <dbReference type="EMBL" id="KAF9687299.1"/>
    </source>
</evidence>